<proteinExistence type="predicted"/>
<feature type="transmembrane region" description="Helical" evidence="1">
    <location>
        <begin position="79"/>
        <end position="101"/>
    </location>
</feature>
<evidence type="ECO:0000256" key="1">
    <source>
        <dbReference type="SAM" id="Phobius"/>
    </source>
</evidence>
<feature type="chain" id="PRO_5020481588" evidence="2">
    <location>
        <begin position="22"/>
        <end position="109"/>
    </location>
</feature>
<evidence type="ECO:0000256" key="2">
    <source>
        <dbReference type="SAM" id="SignalP"/>
    </source>
</evidence>
<protein>
    <submittedName>
        <fullName evidence="3">Uncharacterized protein</fullName>
    </submittedName>
</protein>
<dbReference type="AlphaFoldDB" id="A0A4U5M0K6"/>
<name>A0A4U5M0K6_STECR</name>
<gene>
    <name evidence="3" type="ORF">L596_026139</name>
</gene>
<reference evidence="3 4" key="2">
    <citation type="journal article" date="2019" name="G3 (Bethesda)">
        <title>Hybrid Assembly of the Genome of the Entomopathogenic Nematode Steinernema carpocapsae Identifies the X-Chromosome.</title>
        <authorList>
            <person name="Serra L."/>
            <person name="Macchietto M."/>
            <person name="Macias-Munoz A."/>
            <person name="McGill C.J."/>
            <person name="Rodriguez I.M."/>
            <person name="Rodriguez B."/>
            <person name="Murad R."/>
            <person name="Mortazavi A."/>
        </authorList>
    </citation>
    <scope>NUCLEOTIDE SEQUENCE [LARGE SCALE GENOMIC DNA]</scope>
    <source>
        <strain evidence="3 4">ALL</strain>
    </source>
</reference>
<keyword evidence="1" id="KW-0472">Membrane</keyword>
<comment type="caution">
    <text evidence="3">The sequence shown here is derived from an EMBL/GenBank/DDBJ whole genome shotgun (WGS) entry which is preliminary data.</text>
</comment>
<sequence length="109" mass="12230">MWFTRVALLVLLSVFALVVVGKEDEKTVEILTGVTEVDMIKEDEVAKHQVFNVTGVSEAKEANNGTEIRPRRKVKNDGILTYIAFGLALFISVTTLLYYAFPRLFSCCK</sequence>
<keyword evidence="2" id="KW-0732">Signal</keyword>
<dbReference type="Proteomes" id="UP000298663">
    <property type="component" value="Unassembled WGS sequence"/>
</dbReference>
<feature type="signal peptide" evidence="2">
    <location>
        <begin position="1"/>
        <end position="21"/>
    </location>
</feature>
<keyword evidence="1" id="KW-1133">Transmembrane helix</keyword>
<dbReference type="EMBL" id="AZBU02000010">
    <property type="protein sequence ID" value="TKR62142.1"/>
    <property type="molecule type" value="Genomic_DNA"/>
</dbReference>
<reference evidence="3 4" key="1">
    <citation type="journal article" date="2015" name="Genome Biol.">
        <title>Comparative genomics of Steinernema reveals deeply conserved gene regulatory networks.</title>
        <authorList>
            <person name="Dillman A.R."/>
            <person name="Macchietto M."/>
            <person name="Porter C.F."/>
            <person name="Rogers A."/>
            <person name="Williams B."/>
            <person name="Antoshechkin I."/>
            <person name="Lee M.M."/>
            <person name="Goodwin Z."/>
            <person name="Lu X."/>
            <person name="Lewis E.E."/>
            <person name="Goodrich-Blair H."/>
            <person name="Stock S.P."/>
            <person name="Adams B.J."/>
            <person name="Sternberg P.W."/>
            <person name="Mortazavi A."/>
        </authorList>
    </citation>
    <scope>NUCLEOTIDE SEQUENCE [LARGE SCALE GENOMIC DNA]</scope>
    <source>
        <strain evidence="3 4">ALL</strain>
    </source>
</reference>
<evidence type="ECO:0000313" key="3">
    <source>
        <dbReference type="EMBL" id="TKR62142.1"/>
    </source>
</evidence>
<organism evidence="3 4">
    <name type="scientific">Steinernema carpocapsae</name>
    <name type="common">Entomopathogenic nematode</name>
    <dbReference type="NCBI Taxonomy" id="34508"/>
    <lineage>
        <taxon>Eukaryota</taxon>
        <taxon>Metazoa</taxon>
        <taxon>Ecdysozoa</taxon>
        <taxon>Nematoda</taxon>
        <taxon>Chromadorea</taxon>
        <taxon>Rhabditida</taxon>
        <taxon>Tylenchina</taxon>
        <taxon>Panagrolaimomorpha</taxon>
        <taxon>Strongyloidoidea</taxon>
        <taxon>Steinernematidae</taxon>
        <taxon>Steinernema</taxon>
    </lineage>
</organism>
<keyword evidence="4" id="KW-1185">Reference proteome</keyword>
<evidence type="ECO:0000313" key="4">
    <source>
        <dbReference type="Proteomes" id="UP000298663"/>
    </source>
</evidence>
<keyword evidence="1" id="KW-0812">Transmembrane</keyword>
<accession>A0A4U5M0K6</accession>